<dbReference type="RefSeq" id="WP_188742666.1">
    <property type="nucleotide sequence ID" value="NZ_BAABFW010000015.1"/>
</dbReference>
<dbReference type="InterPro" id="IPR057666">
    <property type="entry name" value="DrpA_SLOG"/>
</dbReference>
<dbReference type="Gene3D" id="3.40.50.450">
    <property type="match status" value="1"/>
</dbReference>
<dbReference type="Proteomes" id="UP000636956">
    <property type="component" value="Unassembled WGS sequence"/>
</dbReference>
<keyword evidence="4" id="KW-1185">Reference proteome</keyword>
<dbReference type="PANTHER" id="PTHR43022:SF1">
    <property type="entry name" value="PROTEIN SMF"/>
    <property type="match status" value="1"/>
</dbReference>
<dbReference type="InterPro" id="IPR003488">
    <property type="entry name" value="DprA"/>
</dbReference>
<reference evidence="3" key="1">
    <citation type="journal article" date="2014" name="Int. J. Syst. Evol. Microbiol.">
        <title>Complete genome sequence of Corynebacterium casei LMG S-19264T (=DSM 44701T), isolated from a smear-ripened cheese.</title>
        <authorList>
            <consortium name="US DOE Joint Genome Institute (JGI-PGF)"/>
            <person name="Walter F."/>
            <person name="Albersmeier A."/>
            <person name="Kalinowski J."/>
            <person name="Ruckert C."/>
        </authorList>
    </citation>
    <scope>NUCLEOTIDE SEQUENCE</scope>
    <source>
        <strain evidence="3">CGMCC 1.8984</strain>
    </source>
</reference>
<evidence type="ECO:0000259" key="2">
    <source>
        <dbReference type="Pfam" id="PF02481"/>
    </source>
</evidence>
<accession>A0A917UQS1</accession>
<protein>
    <recommendedName>
        <fullName evidence="2">Smf/DprA SLOG domain-containing protein</fullName>
    </recommendedName>
</protein>
<proteinExistence type="inferred from homology"/>
<evidence type="ECO:0000313" key="3">
    <source>
        <dbReference type="EMBL" id="GGJ76417.1"/>
    </source>
</evidence>
<dbReference type="Pfam" id="PF02481">
    <property type="entry name" value="DNA_processg_A"/>
    <property type="match status" value="1"/>
</dbReference>
<dbReference type="PANTHER" id="PTHR43022">
    <property type="entry name" value="PROTEIN SMF"/>
    <property type="match status" value="1"/>
</dbReference>
<comment type="caution">
    <text evidence="3">The sequence shown here is derived from an EMBL/GenBank/DDBJ whole genome shotgun (WGS) entry which is preliminary data.</text>
</comment>
<evidence type="ECO:0000313" key="4">
    <source>
        <dbReference type="Proteomes" id="UP000636956"/>
    </source>
</evidence>
<dbReference type="NCBIfam" id="TIGR00732">
    <property type="entry name" value="dprA"/>
    <property type="match status" value="1"/>
</dbReference>
<dbReference type="EMBL" id="BMMD01000006">
    <property type="protein sequence ID" value="GGJ76417.1"/>
    <property type="molecule type" value="Genomic_DNA"/>
</dbReference>
<comment type="similarity">
    <text evidence="1">Belongs to the DprA/Smf family.</text>
</comment>
<feature type="domain" description="Smf/DprA SLOG" evidence="2">
    <location>
        <begin position="84"/>
        <end position="298"/>
    </location>
</feature>
<dbReference type="SUPFAM" id="SSF102405">
    <property type="entry name" value="MCP/YpsA-like"/>
    <property type="match status" value="1"/>
</dbReference>
<gene>
    <name evidence="3" type="ORF">GCM10011372_13290</name>
</gene>
<name>A0A917UQS1_9MICO</name>
<sequence>MTADDERAARMTLAAVSEPADIITGTLVTHIGAAETLTLLESRSALPPGIDPAEGELWRRRLAARLSPAESDGVHARMEQHDLQMITPGDAAWPAELSQLGPSAPLALWLKGDPAPLVAPLAGRVAMVGSRAATSYGDRITADLASDMIRRGKVIVTGGAYGIDAAAIRAATATATGHTIAVLAGGLDRPHPSGHDDLFTRVTESGSLLVSELPPGAAPTKWRFLQRGRIVAVLGSATIVVEAGQRSSSLSVAGIAHALGRPVAAVPGPLTSPASAGTHRLIQDGVATLVVDADDILALTDPAVRYATERPFAYSPTRRGLRVSAGISR</sequence>
<evidence type="ECO:0000256" key="1">
    <source>
        <dbReference type="ARBA" id="ARBA00006525"/>
    </source>
</evidence>
<organism evidence="3 4">
    <name type="scientific">Agromyces bauzanensis</name>
    <dbReference type="NCBI Taxonomy" id="1308924"/>
    <lineage>
        <taxon>Bacteria</taxon>
        <taxon>Bacillati</taxon>
        <taxon>Actinomycetota</taxon>
        <taxon>Actinomycetes</taxon>
        <taxon>Micrococcales</taxon>
        <taxon>Microbacteriaceae</taxon>
        <taxon>Agromyces</taxon>
    </lineage>
</organism>
<dbReference type="AlphaFoldDB" id="A0A917UQS1"/>
<reference evidence="3" key="2">
    <citation type="submission" date="2020-09" db="EMBL/GenBank/DDBJ databases">
        <authorList>
            <person name="Sun Q."/>
            <person name="Zhou Y."/>
        </authorList>
    </citation>
    <scope>NUCLEOTIDE SEQUENCE</scope>
    <source>
        <strain evidence="3">CGMCC 1.8984</strain>
    </source>
</reference>
<dbReference type="GO" id="GO:0009294">
    <property type="term" value="P:DNA-mediated transformation"/>
    <property type="evidence" value="ECO:0007669"/>
    <property type="project" value="InterPro"/>
</dbReference>